<dbReference type="InterPro" id="IPR036390">
    <property type="entry name" value="WH_DNA-bd_sf"/>
</dbReference>
<evidence type="ECO:0000259" key="1">
    <source>
        <dbReference type="PROSITE" id="PS50987"/>
    </source>
</evidence>
<dbReference type="Gene3D" id="1.10.10.10">
    <property type="entry name" value="Winged helix-like DNA-binding domain superfamily/Winged helix DNA-binding domain"/>
    <property type="match status" value="1"/>
</dbReference>
<dbReference type="PANTHER" id="PTHR39168">
    <property type="entry name" value="TRANSCRIPTIONAL REGULATOR-RELATED"/>
    <property type="match status" value="1"/>
</dbReference>
<dbReference type="PANTHER" id="PTHR39168:SF1">
    <property type="entry name" value="TRANSCRIPTIONAL REGULATORY PROTEIN"/>
    <property type="match status" value="1"/>
</dbReference>
<dbReference type="SMART" id="SM00418">
    <property type="entry name" value="HTH_ARSR"/>
    <property type="match status" value="1"/>
</dbReference>
<evidence type="ECO:0000313" key="3">
    <source>
        <dbReference type="Proteomes" id="UP000832011"/>
    </source>
</evidence>
<organism evidence="2 3">
    <name type="scientific">Vitreoscilla massiliensis</name>
    <dbReference type="NCBI Taxonomy" id="1689272"/>
    <lineage>
        <taxon>Bacteria</taxon>
        <taxon>Pseudomonadati</taxon>
        <taxon>Pseudomonadota</taxon>
        <taxon>Betaproteobacteria</taxon>
        <taxon>Neisseriales</taxon>
        <taxon>Neisseriaceae</taxon>
        <taxon>Vitreoscilla</taxon>
    </lineage>
</organism>
<protein>
    <submittedName>
        <fullName evidence="2">Winged helix-turn-helix domain-containing protein</fullName>
    </submittedName>
</protein>
<dbReference type="Proteomes" id="UP000832011">
    <property type="component" value="Chromosome"/>
</dbReference>
<reference evidence="2 3" key="1">
    <citation type="journal article" date="2022" name="Res Sq">
        <title>Evolution of multicellular longitudinally dividing oral cavity symbionts (Neisseriaceae).</title>
        <authorList>
            <person name="Nyongesa S."/>
            <person name="Weber P."/>
            <person name="Bernet E."/>
            <person name="Pullido F."/>
            <person name="Nieckarz M."/>
            <person name="Delaby M."/>
            <person name="Nieves C."/>
            <person name="Viehboeck T."/>
            <person name="Krause N."/>
            <person name="Rivera-Millot A."/>
            <person name="Nakamura A."/>
            <person name="Vischer N."/>
            <person name="VanNieuwenhze M."/>
            <person name="Brun Y."/>
            <person name="Cava F."/>
            <person name="Bulgheresi S."/>
            <person name="Veyrier F."/>
        </authorList>
    </citation>
    <scope>NUCLEOTIDE SEQUENCE [LARGE SCALE GENOMIC DNA]</scope>
    <source>
        <strain evidence="2 3">SN4</strain>
    </source>
</reference>
<dbReference type="SUPFAM" id="SSF46785">
    <property type="entry name" value="Winged helix' DNA-binding domain"/>
    <property type="match status" value="1"/>
</dbReference>
<dbReference type="InterPro" id="IPR052543">
    <property type="entry name" value="HTH_Metal-responsive_Reg"/>
</dbReference>
<dbReference type="RefSeq" id="WP_058305119.1">
    <property type="nucleotide sequence ID" value="NZ_CABKVG010000006.1"/>
</dbReference>
<dbReference type="EMBL" id="CP091511">
    <property type="protein sequence ID" value="UOO91116.1"/>
    <property type="molecule type" value="Genomic_DNA"/>
</dbReference>
<dbReference type="CDD" id="cd00090">
    <property type="entry name" value="HTH_ARSR"/>
    <property type="match status" value="1"/>
</dbReference>
<gene>
    <name evidence="2" type="ORF">LVJ82_09160</name>
</gene>
<proteinExistence type="predicted"/>
<accession>A0ABY4E706</accession>
<dbReference type="Pfam" id="PF01022">
    <property type="entry name" value="HTH_5"/>
    <property type="match status" value="1"/>
</dbReference>
<dbReference type="InterPro" id="IPR036388">
    <property type="entry name" value="WH-like_DNA-bd_sf"/>
</dbReference>
<dbReference type="PROSITE" id="PS50987">
    <property type="entry name" value="HTH_ARSR_2"/>
    <property type="match status" value="1"/>
</dbReference>
<dbReference type="PRINTS" id="PR00778">
    <property type="entry name" value="HTHARSR"/>
</dbReference>
<sequence length="227" mass="25717">MHSSDPAVHHVAELARVLAEPKRVLILLALMDGRAYTATELALMADIAPSTASSHLHKMREQGFIACVSQGKHRYFRLSSADIAQLLEQLLRFTALQKPSMVPSTPPHLRQARTCYQHLAGEIAVELAQEMVTAQWLQADSYDLTELGHQALCRKGVPLAAWETYPQQQCTCLDWSERQFHIGKRLGSTLLRFFMQQGYFNTVAESRELVLTHKGKQHLLQQRFIQT</sequence>
<dbReference type="InterPro" id="IPR011991">
    <property type="entry name" value="ArsR-like_HTH"/>
</dbReference>
<feature type="domain" description="HTH arsR-type" evidence="1">
    <location>
        <begin position="3"/>
        <end position="98"/>
    </location>
</feature>
<evidence type="ECO:0000313" key="2">
    <source>
        <dbReference type="EMBL" id="UOO91116.1"/>
    </source>
</evidence>
<name>A0ABY4E706_9NEIS</name>
<dbReference type="InterPro" id="IPR001845">
    <property type="entry name" value="HTH_ArsR_DNA-bd_dom"/>
</dbReference>
<keyword evidence="3" id="KW-1185">Reference proteome</keyword>